<dbReference type="CDD" id="cd07012">
    <property type="entry name" value="PBP2_Bug_TTT"/>
    <property type="match status" value="1"/>
</dbReference>
<evidence type="ECO:0000256" key="1">
    <source>
        <dbReference type="ARBA" id="ARBA00006987"/>
    </source>
</evidence>
<gene>
    <name evidence="4" type="ORF">BTO30_14445</name>
</gene>
<proteinExistence type="inferred from homology"/>
<dbReference type="Proteomes" id="UP000185568">
    <property type="component" value="Unassembled WGS sequence"/>
</dbReference>
<accession>A0A1Q8Q2I8</accession>
<dbReference type="PROSITE" id="PS51257">
    <property type="entry name" value="PROKAR_LIPOPROTEIN"/>
    <property type="match status" value="1"/>
</dbReference>
<feature type="coiled-coil region" evidence="2">
    <location>
        <begin position="309"/>
        <end position="336"/>
    </location>
</feature>
<sequence>MRNKTGKLLINGLLVLTLGLTTAGCSSQSSPAKVDSASSYPEKNIELVVGYKPGGGFNEWAQAIAPFIEKHLPNKVNVTVRNMPGAGGVIATSHIQKAKPDGYTIGLYDVNGLAPTQLARPDSFDLKEVSWLGTVAVDNNVGSVQGKGSNTAESILKQEKPKYIVSTRGLASNDSIVGAISLTEMGVKWEPLNHEATSEAVLSVIRGDADILFGSYESQQKYIESGDLKPAIWFGTERNPKYPDAPIPSELGYPEFNEIFDTYKMIGAPPGLPEDVSSTLEEAIQKAMDDPEFHKVLEKMDRTPSYLNADETEERVEKLLEDYAQYTNIVKNLFEKGE</sequence>
<comment type="similarity">
    <text evidence="1">Belongs to the UPF0065 (bug) family.</text>
</comment>
<feature type="chain" id="PRO_5039495366" description="Tripartite tricarboxylate transporter substrate binding protein" evidence="3">
    <location>
        <begin position="24"/>
        <end position="338"/>
    </location>
</feature>
<evidence type="ECO:0000313" key="4">
    <source>
        <dbReference type="EMBL" id="OLN21525.1"/>
    </source>
</evidence>
<name>A0A1Q8Q2I8_9BACI</name>
<feature type="signal peptide" evidence="3">
    <location>
        <begin position="1"/>
        <end position="23"/>
    </location>
</feature>
<dbReference type="Pfam" id="PF03401">
    <property type="entry name" value="TctC"/>
    <property type="match status" value="1"/>
</dbReference>
<reference evidence="4 5" key="1">
    <citation type="submission" date="2016-12" db="EMBL/GenBank/DDBJ databases">
        <title>Domibacillus antri genome sequencing.</title>
        <authorList>
            <person name="Verma A."/>
            <person name="Krishnamurthi S."/>
        </authorList>
    </citation>
    <scope>NUCLEOTIDE SEQUENCE [LARGE SCALE GENOMIC DNA]</scope>
    <source>
        <strain evidence="4 5">XD80</strain>
    </source>
</reference>
<evidence type="ECO:0000313" key="5">
    <source>
        <dbReference type="Proteomes" id="UP000185568"/>
    </source>
</evidence>
<dbReference type="OrthoDB" id="8881899at2"/>
<dbReference type="EMBL" id="MSDU01000041">
    <property type="protein sequence ID" value="OLN21525.1"/>
    <property type="molecule type" value="Genomic_DNA"/>
</dbReference>
<dbReference type="Gene3D" id="3.40.190.150">
    <property type="entry name" value="Bordetella uptake gene, domain 1"/>
    <property type="match status" value="1"/>
</dbReference>
<evidence type="ECO:0000256" key="2">
    <source>
        <dbReference type="SAM" id="Coils"/>
    </source>
</evidence>
<organism evidence="4 5">
    <name type="scientific">Domibacillus antri</name>
    <dbReference type="NCBI Taxonomy" id="1714264"/>
    <lineage>
        <taxon>Bacteria</taxon>
        <taxon>Bacillati</taxon>
        <taxon>Bacillota</taxon>
        <taxon>Bacilli</taxon>
        <taxon>Bacillales</taxon>
        <taxon>Bacillaceae</taxon>
        <taxon>Domibacillus</taxon>
    </lineage>
</organism>
<protein>
    <recommendedName>
        <fullName evidence="6">Tripartite tricarboxylate transporter substrate binding protein</fullName>
    </recommendedName>
</protein>
<keyword evidence="3" id="KW-0732">Signal</keyword>
<dbReference type="InterPro" id="IPR042100">
    <property type="entry name" value="Bug_dom1"/>
</dbReference>
<dbReference type="PANTHER" id="PTHR42928:SF5">
    <property type="entry name" value="BLR1237 PROTEIN"/>
    <property type="match status" value="1"/>
</dbReference>
<evidence type="ECO:0000256" key="3">
    <source>
        <dbReference type="SAM" id="SignalP"/>
    </source>
</evidence>
<dbReference type="PANTHER" id="PTHR42928">
    <property type="entry name" value="TRICARBOXYLATE-BINDING PROTEIN"/>
    <property type="match status" value="1"/>
</dbReference>
<comment type="caution">
    <text evidence="4">The sequence shown here is derived from an EMBL/GenBank/DDBJ whole genome shotgun (WGS) entry which is preliminary data.</text>
</comment>
<dbReference type="RefSeq" id="WP_075399419.1">
    <property type="nucleotide sequence ID" value="NZ_MSDU01000041.1"/>
</dbReference>
<keyword evidence="2" id="KW-0175">Coiled coil</keyword>
<dbReference type="PIRSF" id="PIRSF017082">
    <property type="entry name" value="YflP"/>
    <property type="match status" value="1"/>
</dbReference>
<dbReference type="Gene3D" id="3.40.190.10">
    <property type="entry name" value="Periplasmic binding protein-like II"/>
    <property type="match status" value="1"/>
</dbReference>
<dbReference type="STRING" id="1714264.BTO30_14445"/>
<keyword evidence="5" id="KW-1185">Reference proteome</keyword>
<evidence type="ECO:0008006" key="6">
    <source>
        <dbReference type="Google" id="ProtNLM"/>
    </source>
</evidence>
<dbReference type="AlphaFoldDB" id="A0A1Q8Q2I8"/>
<dbReference type="InterPro" id="IPR005064">
    <property type="entry name" value="BUG"/>
</dbReference>